<feature type="domain" description="ABC transporter" evidence="1">
    <location>
        <begin position="20"/>
        <end position="56"/>
    </location>
</feature>
<reference evidence="2" key="1">
    <citation type="submission" date="2021-02" db="EMBL/GenBank/DDBJ databases">
        <authorList>
            <person name="Dougan E. K."/>
            <person name="Rhodes N."/>
            <person name="Thang M."/>
            <person name="Chan C."/>
        </authorList>
    </citation>
    <scope>NUCLEOTIDE SEQUENCE</scope>
</reference>
<evidence type="ECO:0000259" key="1">
    <source>
        <dbReference type="Pfam" id="PF00005"/>
    </source>
</evidence>
<dbReference type="Proteomes" id="UP000601435">
    <property type="component" value="Unassembled WGS sequence"/>
</dbReference>
<keyword evidence="3" id="KW-1185">Reference proteome</keyword>
<comment type="caution">
    <text evidence="2">The sequence shown here is derived from an EMBL/GenBank/DDBJ whole genome shotgun (WGS) entry which is preliminary data.</text>
</comment>
<dbReference type="Pfam" id="PF00005">
    <property type="entry name" value="ABC_tran"/>
    <property type="match status" value="1"/>
</dbReference>
<accession>A0A812XSS2</accession>
<dbReference type="InterPro" id="IPR003439">
    <property type="entry name" value="ABC_transporter-like_ATP-bd"/>
</dbReference>
<evidence type="ECO:0000313" key="3">
    <source>
        <dbReference type="Proteomes" id="UP000601435"/>
    </source>
</evidence>
<dbReference type="GO" id="GO:0005524">
    <property type="term" value="F:ATP binding"/>
    <property type="evidence" value="ECO:0007669"/>
    <property type="project" value="InterPro"/>
</dbReference>
<sequence length="80" mass="8632">DAELVLPLVGLQSLLPAAERAANWEDLLSQEQQQRLSFARVLLRGPSLAVLDEPLASLDAEEASQLLQQLPAETAVLTLS</sequence>
<dbReference type="GO" id="GO:0016887">
    <property type="term" value="F:ATP hydrolysis activity"/>
    <property type="evidence" value="ECO:0007669"/>
    <property type="project" value="InterPro"/>
</dbReference>
<dbReference type="Gene3D" id="3.40.50.300">
    <property type="entry name" value="P-loop containing nucleotide triphosphate hydrolases"/>
    <property type="match status" value="1"/>
</dbReference>
<organism evidence="2 3">
    <name type="scientific">Symbiodinium necroappetens</name>
    <dbReference type="NCBI Taxonomy" id="1628268"/>
    <lineage>
        <taxon>Eukaryota</taxon>
        <taxon>Sar</taxon>
        <taxon>Alveolata</taxon>
        <taxon>Dinophyceae</taxon>
        <taxon>Suessiales</taxon>
        <taxon>Symbiodiniaceae</taxon>
        <taxon>Symbiodinium</taxon>
    </lineage>
</organism>
<protein>
    <recommendedName>
        <fullName evidence="1">ABC transporter domain-containing protein</fullName>
    </recommendedName>
</protein>
<feature type="non-terminal residue" evidence="2">
    <location>
        <position position="80"/>
    </location>
</feature>
<dbReference type="EMBL" id="CAJNJA010038254">
    <property type="protein sequence ID" value="CAE7745150.1"/>
    <property type="molecule type" value="Genomic_DNA"/>
</dbReference>
<dbReference type="SUPFAM" id="SSF52540">
    <property type="entry name" value="P-loop containing nucleoside triphosphate hydrolases"/>
    <property type="match status" value="1"/>
</dbReference>
<evidence type="ECO:0000313" key="2">
    <source>
        <dbReference type="EMBL" id="CAE7745150.1"/>
    </source>
</evidence>
<proteinExistence type="predicted"/>
<name>A0A812XSS2_9DINO</name>
<dbReference type="AlphaFoldDB" id="A0A812XSS2"/>
<dbReference type="OrthoDB" id="422637at2759"/>
<dbReference type="InterPro" id="IPR027417">
    <property type="entry name" value="P-loop_NTPase"/>
</dbReference>
<gene>
    <name evidence="2" type="ORF">SNEC2469_LOCUS21577</name>
</gene>
<feature type="non-terminal residue" evidence="2">
    <location>
        <position position="1"/>
    </location>
</feature>